<evidence type="ECO:0000256" key="4">
    <source>
        <dbReference type="ARBA" id="ARBA00023136"/>
    </source>
</evidence>
<dbReference type="GO" id="GO:0006506">
    <property type="term" value="P:GPI anchor biosynthetic process"/>
    <property type="evidence" value="ECO:0007669"/>
    <property type="project" value="EnsemblFungi"/>
</dbReference>
<organism evidence="7 8">
    <name type="scientific">Lipomyces starkeyi NRRL Y-11557</name>
    <dbReference type="NCBI Taxonomy" id="675824"/>
    <lineage>
        <taxon>Eukaryota</taxon>
        <taxon>Fungi</taxon>
        <taxon>Dikarya</taxon>
        <taxon>Ascomycota</taxon>
        <taxon>Saccharomycotina</taxon>
        <taxon>Lipomycetes</taxon>
        <taxon>Lipomycetales</taxon>
        <taxon>Lipomycetaceae</taxon>
        <taxon>Lipomyces</taxon>
    </lineage>
</organism>
<evidence type="ECO:0000313" key="7">
    <source>
        <dbReference type="EMBL" id="ODQ72473.1"/>
    </source>
</evidence>
<evidence type="ECO:0000256" key="3">
    <source>
        <dbReference type="ARBA" id="ARBA00022989"/>
    </source>
</evidence>
<dbReference type="GO" id="GO:0016020">
    <property type="term" value="C:membrane"/>
    <property type="evidence" value="ECO:0007669"/>
    <property type="project" value="UniProtKB-SubCell"/>
</dbReference>
<evidence type="ECO:0000313" key="8">
    <source>
        <dbReference type="Proteomes" id="UP000094385"/>
    </source>
</evidence>
<dbReference type="Proteomes" id="UP000094385">
    <property type="component" value="Unassembled WGS sequence"/>
</dbReference>
<dbReference type="GO" id="GO:0016787">
    <property type="term" value="F:hydrolase activity"/>
    <property type="evidence" value="ECO:0007669"/>
    <property type="project" value="InterPro"/>
</dbReference>
<dbReference type="GO" id="GO:0005783">
    <property type="term" value="C:endoplasmic reticulum"/>
    <property type="evidence" value="ECO:0007669"/>
    <property type="project" value="EnsemblFungi"/>
</dbReference>
<keyword evidence="3" id="KW-1133">Transmembrane helix</keyword>
<accession>A0A1E3Q461</accession>
<dbReference type="SUPFAM" id="SSF56300">
    <property type="entry name" value="Metallo-dependent phosphatases"/>
    <property type="match status" value="1"/>
</dbReference>
<name>A0A1E3Q461_LIPST</name>
<dbReference type="Gene3D" id="3.60.21.10">
    <property type="match status" value="1"/>
</dbReference>
<dbReference type="GO" id="GO:0006281">
    <property type="term" value="P:DNA repair"/>
    <property type="evidence" value="ECO:0007669"/>
    <property type="project" value="EnsemblFungi"/>
</dbReference>
<keyword evidence="2" id="KW-0812">Transmembrane</keyword>
<dbReference type="EMBL" id="KV454295">
    <property type="protein sequence ID" value="ODQ72473.1"/>
    <property type="molecule type" value="Genomic_DNA"/>
</dbReference>
<dbReference type="STRING" id="675824.A0A1E3Q461"/>
<dbReference type="PANTHER" id="PTHR13315">
    <property type="entry name" value="METALLO PHOSPHOESTERASE RELATED"/>
    <property type="match status" value="1"/>
</dbReference>
<evidence type="ECO:0000256" key="5">
    <source>
        <dbReference type="SAM" id="MobiDB-lite"/>
    </source>
</evidence>
<dbReference type="PANTHER" id="PTHR13315:SF4">
    <property type="entry name" value="METALLOPHOSPHOESTERASE, ISOFORM E"/>
    <property type="match status" value="1"/>
</dbReference>
<dbReference type="InterPro" id="IPR004843">
    <property type="entry name" value="Calcineurin-like_PHP"/>
</dbReference>
<dbReference type="InterPro" id="IPR029052">
    <property type="entry name" value="Metallo-depent_PP-like"/>
</dbReference>
<gene>
    <name evidence="7" type="ORF">LIPSTDRAFT_95558</name>
</gene>
<dbReference type="Pfam" id="PF00149">
    <property type="entry name" value="Metallophos"/>
    <property type="match status" value="1"/>
</dbReference>
<keyword evidence="8" id="KW-1185">Reference proteome</keyword>
<comment type="subcellular location">
    <subcellularLocation>
        <location evidence="1">Membrane</location>
        <topology evidence="1">Multi-pass membrane protein</topology>
    </subcellularLocation>
</comment>
<sequence>MPTYEASYPPNLYHASRPRATRRGPPFQVPSLRIGNIQLGHIFKKLFTLVNVLRLLWVYVLVWGERRVFEHSIRACQWQNWEHWPEGAMPERVVLIADPQLVDDNTYPGRNSLFLGLTEFYVDTYMHRAWQYVETILSSDATIFLGDLFDGGRRWGPDMWVAEYKRFLRVFPIYPGKLTLFEVAGNHDIGLGDNIVVEALQRFTAYFGEPSRDIEIGNHSVVILDTDSMMNTNNEDIYGPPRAFFDALVKGTDESTLPRIVLSHIPFYRPPDTACGPKREGKPALPISRGHQYQTVLNSELSLEILEKLHPVAIFSGDDHDACRHIHSYSEGARATVEFTVKTFSIAMGVSYPAFEMVSLWNPGESTKTGEPTFQTKLCLLPSQFDIFRQYFKVLVLTFVLTCLGAARAWRASKKYGKAGPDYLGSDKDKDKGNRVYRTYPTAVKVVLAYLQRVKRNKWVLWALGRPGTLKREFMERMVRVGSVAGGVYVWLLVRDVV</sequence>
<dbReference type="InterPro" id="IPR033308">
    <property type="entry name" value="PGAP5/Cdc1/Ted1"/>
</dbReference>
<dbReference type="OrthoDB" id="5977743at2759"/>
<proteinExistence type="predicted"/>
<evidence type="ECO:0000259" key="6">
    <source>
        <dbReference type="Pfam" id="PF00149"/>
    </source>
</evidence>
<keyword evidence="4" id="KW-0472">Membrane</keyword>
<evidence type="ECO:0000256" key="2">
    <source>
        <dbReference type="ARBA" id="ARBA00022692"/>
    </source>
</evidence>
<protein>
    <recommendedName>
        <fullName evidence="6">Calcineurin-like phosphoesterase domain-containing protein</fullName>
    </recommendedName>
</protein>
<reference evidence="7 8" key="1">
    <citation type="journal article" date="2016" name="Proc. Natl. Acad. Sci. U.S.A.">
        <title>Comparative genomics of biotechnologically important yeasts.</title>
        <authorList>
            <person name="Riley R."/>
            <person name="Haridas S."/>
            <person name="Wolfe K.H."/>
            <person name="Lopes M.R."/>
            <person name="Hittinger C.T."/>
            <person name="Goeker M."/>
            <person name="Salamov A.A."/>
            <person name="Wisecaver J.H."/>
            <person name="Long T.M."/>
            <person name="Calvey C.H."/>
            <person name="Aerts A.L."/>
            <person name="Barry K.W."/>
            <person name="Choi C."/>
            <person name="Clum A."/>
            <person name="Coughlan A.Y."/>
            <person name="Deshpande S."/>
            <person name="Douglass A.P."/>
            <person name="Hanson S.J."/>
            <person name="Klenk H.-P."/>
            <person name="LaButti K.M."/>
            <person name="Lapidus A."/>
            <person name="Lindquist E.A."/>
            <person name="Lipzen A.M."/>
            <person name="Meier-Kolthoff J.P."/>
            <person name="Ohm R.A."/>
            <person name="Otillar R.P."/>
            <person name="Pangilinan J.L."/>
            <person name="Peng Y."/>
            <person name="Rokas A."/>
            <person name="Rosa C.A."/>
            <person name="Scheuner C."/>
            <person name="Sibirny A.A."/>
            <person name="Slot J.C."/>
            <person name="Stielow J.B."/>
            <person name="Sun H."/>
            <person name="Kurtzman C.P."/>
            <person name="Blackwell M."/>
            <person name="Grigoriev I.V."/>
            <person name="Jeffries T.W."/>
        </authorList>
    </citation>
    <scope>NUCLEOTIDE SEQUENCE [LARGE SCALE GENOMIC DNA]</scope>
    <source>
        <strain evidence="7 8">NRRL Y-11557</strain>
    </source>
</reference>
<feature type="domain" description="Calcineurin-like phosphoesterase" evidence="6">
    <location>
        <begin position="92"/>
        <end position="321"/>
    </location>
</feature>
<dbReference type="AlphaFoldDB" id="A0A1E3Q461"/>
<feature type="region of interest" description="Disordered" evidence="5">
    <location>
        <begin position="1"/>
        <end position="24"/>
    </location>
</feature>
<evidence type="ECO:0000256" key="1">
    <source>
        <dbReference type="ARBA" id="ARBA00004141"/>
    </source>
</evidence>